<keyword evidence="1" id="KW-1133">Transmembrane helix</keyword>
<organism evidence="2 3">
    <name type="scientific">Paenibacillus albidus</name>
    <dbReference type="NCBI Taxonomy" id="2041023"/>
    <lineage>
        <taxon>Bacteria</taxon>
        <taxon>Bacillati</taxon>
        <taxon>Bacillota</taxon>
        <taxon>Bacilli</taxon>
        <taxon>Bacillales</taxon>
        <taxon>Paenibacillaceae</taxon>
        <taxon>Paenibacillus</taxon>
    </lineage>
</organism>
<keyword evidence="3" id="KW-1185">Reference proteome</keyword>
<protein>
    <submittedName>
        <fullName evidence="2">Uncharacterized protein</fullName>
    </submittedName>
</protein>
<dbReference type="Proteomes" id="UP000637643">
    <property type="component" value="Unassembled WGS sequence"/>
</dbReference>
<feature type="transmembrane region" description="Helical" evidence="1">
    <location>
        <begin position="30"/>
        <end position="48"/>
    </location>
</feature>
<evidence type="ECO:0000313" key="2">
    <source>
        <dbReference type="EMBL" id="GGG03905.1"/>
    </source>
</evidence>
<dbReference type="AlphaFoldDB" id="A0A917CZQ4"/>
<name>A0A917CZQ4_9BACL</name>
<gene>
    <name evidence="2" type="ORF">GCM10010912_55850</name>
</gene>
<reference evidence="2" key="2">
    <citation type="submission" date="2020-09" db="EMBL/GenBank/DDBJ databases">
        <authorList>
            <person name="Sun Q."/>
            <person name="Zhou Y."/>
        </authorList>
    </citation>
    <scope>NUCLEOTIDE SEQUENCE</scope>
    <source>
        <strain evidence="2">CGMCC 1.16134</strain>
    </source>
</reference>
<sequence>MILSVMNVLVFIILMPQSWLRSYITSLDAYYLLLFSTTVSFGLSVMGFKEKRDTTSTLYLLLSLLLSIALGAVLMFVILIGGLLDN</sequence>
<feature type="transmembrane region" description="Helical" evidence="1">
    <location>
        <begin position="60"/>
        <end position="84"/>
    </location>
</feature>
<proteinExistence type="predicted"/>
<evidence type="ECO:0000313" key="3">
    <source>
        <dbReference type="Proteomes" id="UP000637643"/>
    </source>
</evidence>
<keyword evidence="1" id="KW-0472">Membrane</keyword>
<dbReference type="EMBL" id="BMKR01000036">
    <property type="protein sequence ID" value="GGG03905.1"/>
    <property type="molecule type" value="Genomic_DNA"/>
</dbReference>
<accession>A0A917CZQ4</accession>
<comment type="caution">
    <text evidence="2">The sequence shown here is derived from an EMBL/GenBank/DDBJ whole genome shotgun (WGS) entry which is preliminary data.</text>
</comment>
<keyword evidence="1" id="KW-0812">Transmembrane</keyword>
<evidence type="ECO:0000256" key="1">
    <source>
        <dbReference type="SAM" id="Phobius"/>
    </source>
</evidence>
<reference evidence="2" key="1">
    <citation type="journal article" date="2014" name="Int. J. Syst. Evol. Microbiol.">
        <title>Complete genome sequence of Corynebacterium casei LMG S-19264T (=DSM 44701T), isolated from a smear-ripened cheese.</title>
        <authorList>
            <consortium name="US DOE Joint Genome Institute (JGI-PGF)"/>
            <person name="Walter F."/>
            <person name="Albersmeier A."/>
            <person name="Kalinowski J."/>
            <person name="Ruckert C."/>
        </authorList>
    </citation>
    <scope>NUCLEOTIDE SEQUENCE</scope>
    <source>
        <strain evidence="2">CGMCC 1.16134</strain>
    </source>
</reference>